<protein>
    <recommendedName>
        <fullName evidence="3">Transmembrane protein</fullName>
    </recommendedName>
</protein>
<evidence type="ECO:0000313" key="1">
    <source>
        <dbReference type="EMBL" id="RHN65238.1"/>
    </source>
</evidence>
<dbReference type="Gramene" id="rna13057">
    <property type="protein sequence ID" value="RHN65238.1"/>
    <property type="gene ID" value="gene13057"/>
</dbReference>
<dbReference type="AlphaFoldDB" id="A0A396IKH8"/>
<accession>A0A396IKH8</accession>
<organism evidence="1 2">
    <name type="scientific">Medicago truncatula</name>
    <name type="common">Barrel medic</name>
    <name type="synonym">Medicago tribuloides</name>
    <dbReference type="NCBI Taxonomy" id="3880"/>
    <lineage>
        <taxon>Eukaryota</taxon>
        <taxon>Viridiplantae</taxon>
        <taxon>Streptophyta</taxon>
        <taxon>Embryophyta</taxon>
        <taxon>Tracheophyta</taxon>
        <taxon>Spermatophyta</taxon>
        <taxon>Magnoliopsida</taxon>
        <taxon>eudicotyledons</taxon>
        <taxon>Gunneridae</taxon>
        <taxon>Pentapetalae</taxon>
        <taxon>rosids</taxon>
        <taxon>fabids</taxon>
        <taxon>Fabales</taxon>
        <taxon>Fabaceae</taxon>
        <taxon>Papilionoideae</taxon>
        <taxon>50 kb inversion clade</taxon>
        <taxon>NPAAA clade</taxon>
        <taxon>Hologalegina</taxon>
        <taxon>IRL clade</taxon>
        <taxon>Trifolieae</taxon>
        <taxon>Medicago</taxon>
    </lineage>
</organism>
<dbReference type="EMBL" id="PSQE01000003">
    <property type="protein sequence ID" value="RHN65238.1"/>
    <property type="molecule type" value="Genomic_DNA"/>
</dbReference>
<evidence type="ECO:0008006" key="3">
    <source>
        <dbReference type="Google" id="ProtNLM"/>
    </source>
</evidence>
<proteinExistence type="predicted"/>
<evidence type="ECO:0000313" key="2">
    <source>
        <dbReference type="Proteomes" id="UP000265566"/>
    </source>
</evidence>
<dbReference type="Proteomes" id="UP000265566">
    <property type="component" value="Chromosome 3"/>
</dbReference>
<sequence length="57" mass="6635">MVEAMEDINSMVTSTFYGRYGIRIYTLFKLVLSLNVCHKIVSALFMCSTYEIQALRY</sequence>
<name>A0A396IKH8_MEDTR</name>
<comment type="caution">
    <text evidence="1">The sequence shown here is derived from an EMBL/GenBank/DDBJ whole genome shotgun (WGS) entry which is preliminary data.</text>
</comment>
<reference evidence="2" key="1">
    <citation type="journal article" date="2018" name="Nat. Plants">
        <title>Whole-genome landscape of Medicago truncatula symbiotic genes.</title>
        <authorList>
            <person name="Pecrix Y."/>
            <person name="Staton S.E."/>
            <person name="Sallet E."/>
            <person name="Lelandais-Briere C."/>
            <person name="Moreau S."/>
            <person name="Carrere S."/>
            <person name="Blein T."/>
            <person name="Jardinaud M.F."/>
            <person name="Latrasse D."/>
            <person name="Zouine M."/>
            <person name="Zahm M."/>
            <person name="Kreplak J."/>
            <person name="Mayjonade B."/>
            <person name="Satge C."/>
            <person name="Perez M."/>
            <person name="Cauet S."/>
            <person name="Marande W."/>
            <person name="Chantry-Darmon C."/>
            <person name="Lopez-Roques C."/>
            <person name="Bouchez O."/>
            <person name="Berard A."/>
            <person name="Debelle F."/>
            <person name="Munos S."/>
            <person name="Bendahmane A."/>
            <person name="Berges H."/>
            <person name="Niebel A."/>
            <person name="Buitink J."/>
            <person name="Frugier F."/>
            <person name="Benhamed M."/>
            <person name="Crespi M."/>
            <person name="Gouzy J."/>
            <person name="Gamas P."/>
        </authorList>
    </citation>
    <scope>NUCLEOTIDE SEQUENCE [LARGE SCALE GENOMIC DNA]</scope>
    <source>
        <strain evidence="2">cv. Jemalong A17</strain>
    </source>
</reference>
<gene>
    <name evidence="1" type="ORF">MtrunA17_Chr3g0077751</name>
</gene>